<keyword evidence="4 7" id="KW-0560">Oxidoreductase</keyword>
<evidence type="ECO:0000259" key="8">
    <source>
        <dbReference type="PROSITE" id="PS51471"/>
    </source>
</evidence>
<dbReference type="Pfam" id="PF03171">
    <property type="entry name" value="2OG-FeII_Oxy"/>
    <property type="match status" value="1"/>
</dbReference>
<dbReference type="GO" id="GO:0016491">
    <property type="term" value="F:oxidoreductase activity"/>
    <property type="evidence" value="ECO:0007669"/>
    <property type="project" value="UniProtKB-KW"/>
</dbReference>
<evidence type="ECO:0000256" key="5">
    <source>
        <dbReference type="ARBA" id="ARBA00023004"/>
    </source>
</evidence>
<dbReference type="STRING" id="121292.AU252_07505"/>
<gene>
    <name evidence="9" type="ORF">AU252_07505</name>
</gene>
<keyword evidence="6" id="KW-0045">Antibiotic biosynthesis</keyword>
<dbReference type="InterPro" id="IPR044861">
    <property type="entry name" value="IPNS-like_FE2OG_OXY"/>
</dbReference>
<reference evidence="9 10" key="1">
    <citation type="submission" date="2015-12" db="EMBL/GenBank/DDBJ databases">
        <authorList>
            <person name="Shamseldin A."/>
            <person name="Moawad H."/>
            <person name="Abd El-Rahim W.M."/>
            <person name="Sadowsky M.J."/>
        </authorList>
    </citation>
    <scope>NUCLEOTIDE SEQUENCE [LARGE SCALE GENOMIC DNA]</scope>
    <source>
        <strain evidence="9 10">Ar51</strain>
    </source>
</reference>
<keyword evidence="3 7" id="KW-0479">Metal-binding</keyword>
<dbReference type="InterPro" id="IPR026992">
    <property type="entry name" value="DIOX_N"/>
</dbReference>
<dbReference type="RefSeq" id="WP_058930180.1">
    <property type="nucleotide sequence ID" value="NZ_CP013747.1"/>
</dbReference>
<comment type="similarity">
    <text evidence="2 7">Belongs to the iron/ascorbate-dependent oxidoreductase family.</text>
</comment>
<keyword evidence="5 7" id="KW-0408">Iron</keyword>
<dbReference type="PRINTS" id="PR00682">
    <property type="entry name" value="IPNSYNTHASE"/>
</dbReference>
<evidence type="ECO:0000256" key="6">
    <source>
        <dbReference type="ARBA" id="ARBA00023194"/>
    </source>
</evidence>
<dbReference type="Proteomes" id="UP000065151">
    <property type="component" value="Chromosome"/>
</dbReference>
<evidence type="ECO:0000256" key="3">
    <source>
        <dbReference type="ARBA" id="ARBA00022723"/>
    </source>
</evidence>
<dbReference type="KEGG" id="psul:AU252_07505"/>
<evidence type="ECO:0000256" key="7">
    <source>
        <dbReference type="RuleBase" id="RU003682"/>
    </source>
</evidence>
<evidence type="ECO:0000256" key="2">
    <source>
        <dbReference type="ARBA" id="ARBA00008056"/>
    </source>
</evidence>
<dbReference type="PANTHER" id="PTHR10209">
    <property type="entry name" value="OXIDOREDUCTASE, 2OG-FE II OXYGENASE FAMILY PROTEIN"/>
    <property type="match status" value="1"/>
</dbReference>
<organism evidence="9">
    <name type="scientific">Pseudarthrobacter sulfonivorans</name>
    <dbReference type="NCBI Taxonomy" id="121292"/>
    <lineage>
        <taxon>Bacteria</taxon>
        <taxon>Bacillati</taxon>
        <taxon>Actinomycetota</taxon>
        <taxon>Actinomycetes</taxon>
        <taxon>Micrococcales</taxon>
        <taxon>Micrococcaceae</taxon>
        <taxon>Pseudarthrobacter</taxon>
    </lineage>
</organism>
<protein>
    <submittedName>
        <fullName evidence="9">2OG-Fe(II) oxygenase</fullName>
    </submittedName>
</protein>
<accession>A0A0U3QHL2</accession>
<dbReference type="PANTHER" id="PTHR10209:SF885">
    <property type="entry name" value="2OG-FE(II) OXYGENASE FAMILY, PUTATIVE (AFU_ORTHOLOGUE AFUA_2G00750)-RELATED"/>
    <property type="match status" value="1"/>
</dbReference>
<dbReference type="EMBL" id="CP013747">
    <property type="protein sequence ID" value="ALV41019.1"/>
    <property type="molecule type" value="Genomic_DNA"/>
</dbReference>
<dbReference type="AlphaFoldDB" id="A0A0U3QHL2"/>
<dbReference type="SUPFAM" id="SSF51197">
    <property type="entry name" value="Clavaminate synthase-like"/>
    <property type="match status" value="1"/>
</dbReference>
<comment type="pathway">
    <text evidence="1">Antibiotic biosynthesis.</text>
</comment>
<dbReference type="GO" id="GO:0046872">
    <property type="term" value="F:metal ion binding"/>
    <property type="evidence" value="ECO:0007669"/>
    <property type="project" value="UniProtKB-KW"/>
</dbReference>
<evidence type="ECO:0000256" key="4">
    <source>
        <dbReference type="ARBA" id="ARBA00023002"/>
    </source>
</evidence>
<evidence type="ECO:0000313" key="10">
    <source>
        <dbReference type="Proteomes" id="UP000065151"/>
    </source>
</evidence>
<name>A0A0U3QHL2_9MICC</name>
<dbReference type="GO" id="GO:0017000">
    <property type="term" value="P:antibiotic biosynthetic process"/>
    <property type="evidence" value="ECO:0007669"/>
    <property type="project" value="UniProtKB-KW"/>
</dbReference>
<dbReference type="InterPro" id="IPR005123">
    <property type="entry name" value="Oxoglu/Fe-dep_dioxygenase_dom"/>
</dbReference>
<evidence type="ECO:0000313" key="9">
    <source>
        <dbReference type="EMBL" id="ALV41019.1"/>
    </source>
</evidence>
<sequence>MSPDQATIPVLDMSAARQPYGSFSPEFIDQLRDAAHNVGFFQITGYGAAPGQAEELLALIKRFFDLPLEERMKLDNRISPHFRGYTRMGTEVTQGRADAREQIDYSPEREPVHNYPADQPYWLLQGHNMWPDEALPELKPAAMAWAEVMSSVGMELLRGISVSLELPEDHFDEPFGNEPAWMGKLVHYVGGVVEAAGNQGVGSHADYGFVTLLLQDEVGGLEVLPPGTTEWAPVEPVPGALVVNLGEMLEVATEGFLAATIHRVKAPPPGVDRYSVPFFWSPRLDAVIDPVPLPPELKAQARGISDDPSNPMLASFGLNMLKGRMRAHPDVTERHYPELMQR</sequence>
<evidence type="ECO:0000256" key="1">
    <source>
        <dbReference type="ARBA" id="ARBA00004792"/>
    </source>
</evidence>
<dbReference type="PROSITE" id="PS51471">
    <property type="entry name" value="FE2OG_OXY"/>
    <property type="match status" value="1"/>
</dbReference>
<dbReference type="Gene3D" id="2.60.120.330">
    <property type="entry name" value="B-lactam Antibiotic, Isopenicillin N Synthase, Chain"/>
    <property type="match status" value="1"/>
</dbReference>
<proteinExistence type="inferred from homology"/>
<dbReference type="Pfam" id="PF14226">
    <property type="entry name" value="DIOX_N"/>
    <property type="match status" value="1"/>
</dbReference>
<dbReference type="InterPro" id="IPR027443">
    <property type="entry name" value="IPNS-like_sf"/>
</dbReference>
<feature type="domain" description="Fe2OG dioxygenase" evidence="8">
    <location>
        <begin position="178"/>
        <end position="282"/>
    </location>
</feature>